<protein>
    <submittedName>
        <fullName evidence="1">Uncharacterized protein</fullName>
    </submittedName>
</protein>
<keyword evidence="2" id="KW-1185">Reference proteome</keyword>
<proteinExistence type="predicted"/>
<sequence>MADFQMRKSTHIQFLENCIDENVVPYELMLKLQVEVGENGRLQELVDRILYKTSMEIARLVRDEHYVQLQESKGSMKHLELLLKEKMKDEGEINIINASIFEKTDNKKKTNN</sequence>
<evidence type="ECO:0000313" key="2">
    <source>
        <dbReference type="Proteomes" id="UP000828390"/>
    </source>
</evidence>
<name>A0A9D3YDL5_DREPO</name>
<organism evidence="1 2">
    <name type="scientific">Dreissena polymorpha</name>
    <name type="common">Zebra mussel</name>
    <name type="synonym">Mytilus polymorpha</name>
    <dbReference type="NCBI Taxonomy" id="45954"/>
    <lineage>
        <taxon>Eukaryota</taxon>
        <taxon>Metazoa</taxon>
        <taxon>Spiralia</taxon>
        <taxon>Lophotrochozoa</taxon>
        <taxon>Mollusca</taxon>
        <taxon>Bivalvia</taxon>
        <taxon>Autobranchia</taxon>
        <taxon>Heteroconchia</taxon>
        <taxon>Euheterodonta</taxon>
        <taxon>Imparidentia</taxon>
        <taxon>Neoheterodontei</taxon>
        <taxon>Myida</taxon>
        <taxon>Dreissenoidea</taxon>
        <taxon>Dreissenidae</taxon>
        <taxon>Dreissena</taxon>
    </lineage>
</organism>
<dbReference type="Proteomes" id="UP000828390">
    <property type="component" value="Unassembled WGS sequence"/>
</dbReference>
<gene>
    <name evidence="1" type="ORF">DPMN_084316</name>
</gene>
<comment type="caution">
    <text evidence="1">The sequence shown here is derived from an EMBL/GenBank/DDBJ whole genome shotgun (WGS) entry which is preliminary data.</text>
</comment>
<reference evidence="1" key="1">
    <citation type="journal article" date="2019" name="bioRxiv">
        <title>The Genome of the Zebra Mussel, Dreissena polymorpha: A Resource for Invasive Species Research.</title>
        <authorList>
            <person name="McCartney M.A."/>
            <person name="Auch B."/>
            <person name="Kono T."/>
            <person name="Mallez S."/>
            <person name="Zhang Y."/>
            <person name="Obille A."/>
            <person name="Becker A."/>
            <person name="Abrahante J.E."/>
            <person name="Garbe J."/>
            <person name="Badalamenti J.P."/>
            <person name="Herman A."/>
            <person name="Mangelson H."/>
            <person name="Liachko I."/>
            <person name="Sullivan S."/>
            <person name="Sone E.D."/>
            <person name="Koren S."/>
            <person name="Silverstein K.A.T."/>
            <person name="Beckman K.B."/>
            <person name="Gohl D.M."/>
        </authorList>
    </citation>
    <scope>NUCLEOTIDE SEQUENCE</scope>
    <source>
        <strain evidence="1">Duluth1</strain>
        <tissue evidence="1">Whole animal</tissue>
    </source>
</reference>
<reference evidence="1" key="2">
    <citation type="submission" date="2020-11" db="EMBL/GenBank/DDBJ databases">
        <authorList>
            <person name="McCartney M.A."/>
            <person name="Auch B."/>
            <person name="Kono T."/>
            <person name="Mallez S."/>
            <person name="Becker A."/>
            <person name="Gohl D.M."/>
            <person name="Silverstein K.A.T."/>
            <person name="Koren S."/>
            <person name="Bechman K.B."/>
            <person name="Herman A."/>
            <person name="Abrahante J.E."/>
            <person name="Garbe J."/>
        </authorList>
    </citation>
    <scope>NUCLEOTIDE SEQUENCE</scope>
    <source>
        <strain evidence="1">Duluth1</strain>
        <tissue evidence="1">Whole animal</tissue>
    </source>
</reference>
<evidence type="ECO:0000313" key="1">
    <source>
        <dbReference type="EMBL" id="KAH3696836.1"/>
    </source>
</evidence>
<dbReference type="AlphaFoldDB" id="A0A9D3YDL5"/>
<dbReference type="EMBL" id="JAIWYP010000016">
    <property type="protein sequence ID" value="KAH3696836.1"/>
    <property type="molecule type" value="Genomic_DNA"/>
</dbReference>
<accession>A0A9D3YDL5</accession>